<accession>A0A9N9TEY4</accession>
<sequence length="32" mass="3676">MIIATYAGCNFYTFNALIEANMVLIHRLFVLL</sequence>
<protein>
    <submittedName>
        <fullName evidence="1">Uncharacterized protein</fullName>
    </submittedName>
</protein>
<keyword evidence="2" id="KW-1185">Reference proteome</keyword>
<dbReference type="Proteomes" id="UP001153712">
    <property type="component" value="Chromosome 12"/>
</dbReference>
<proteinExistence type="predicted"/>
<dbReference type="EMBL" id="OU900105">
    <property type="protein sequence ID" value="CAG9856782.1"/>
    <property type="molecule type" value="Genomic_DNA"/>
</dbReference>
<dbReference type="AlphaFoldDB" id="A0A9N9TEY4"/>
<reference evidence="1" key="1">
    <citation type="submission" date="2022-01" db="EMBL/GenBank/DDBJ databases">
        <authorList>
            <person name="King R."/>
        </authorList>
    </citation>
    <scope>NUCLEOTIDE SEQUENCE</scope>
</reference>
<name>A0A9N9TEY4_PHYSR</name>
<evidence type="ECO:0000313" key="2">
    <source>
        <dbReference type="Proteomes" id="UP001153712"/>
    </source>
</evidence>
<evidence type="ECO:0000313" key="1">
    <source>
        <dbReference type="EMBL" id="CAG9856782.1"/>
    </source>
</evidence>
<gene>
    <name evidence="1" type="ORF">PHYEVI_LOCUS3195</name>
</gene>
<organism evidence="1 2">
    <name type="scientific">Phyllotreta striolata</name>
    <name type="common">Striped flea beetle</name>
    <name type="synonym">Crioceris striolata</name>
    <dbReference type="NCBI Taxonomy" id="444603"/>
    <lineage>
        <taxon>Eukaryota</taxon>
        <taxon>Metazoa</taxon>
        <taxon>Ecdysozoa</taxon>
        <taxon>Arthropoda</taxon>
        <taxon>Hexapoda</taxon>
        <taxon>Insecta</taxon>
        <taxon>Pterygota</taxon>
        <taxon>Neoptera</taxon>
        <taxon>Endopterygota</taxon>
        <taxon>Coleoptera</taxon>
        <taxon>Polyphaga</taxon>
        <taxon>Cucujiformia</taxon>
        <taxon>Chrysomeloidea</taxon>
        <taxon>Chrysomelidae</taxon>
        <taxon>Galerucinae</taxon>
        <taxon>Alticini</taxon>
        <taxon>Phyllotreta</taxon>
    </lineage>
</organism>